<sequence length="177" mass="19395">MSWRIDGRKAAIIIVDVQEQLVSAVAGAETILAKIDRLLDIGKRLAIPVHFTELAPDRLGPISSRLLWRPGDNEPRFARNSISAGSVLPKDLPQFLLVVGMETHAAIRQTVYDFREGGHAIYVAADAVGSRNPADHQIALDEMRQDRIVVTSMEALLCELAAETAEPYLDRLLSASS</sequence>
<dbReference type="PANTHER" id="PTHR14119:SF3">
    <property type="entry name" value="ISOCHORISMATASE DOMAIN-CONTAINING PROTEIN 2"/>
    <property type="match status" value="1"/>
</dbReference>
<keyword evidence="2" id="KW-0378">Hydrolase</keyword>
<keyword evidence="3" id="KW-1185">Reference proteome</keyword>
<name>A0A5E6MH40_9BACT</name>
<dbReference type="PANTHER" id="PTHR14119">
    <property type="entry name" value="HYDROLASE"/>
    <property type="match status" value="1"/>
</dbReference>
<protein>
    <submittedName>
        <fullName evidence="2">Nicotinamidase/pyrazinamidase</fullName>
        <ecNumber evidence="2">3.5.1.19</ecNumber>
    </submittedName>
</protein>
<proteinExistence type="predicted"/>
<dbReference type="EC" id="3.5.1.19" evidence="2"/>
<organism evidence="2 3">
    <name type="scientific">Methylacidimicrobium cyclopophantes</name>
    <dbReference type="NCBI Taxonomy" id="1041766"/>
    <lineage>
        <taxon>Bacteria</taxon>
        <taxon>Pseudomonadati</taxon>
        <taxon>Verrucomicrobiota</taxon>
        <taxon>Methylacidimicrobium</taxon>
    </lineage>
</organism>
<dbReference type="GO" id="GO:0008936">
    <property type="term" value="F:nicotinamidase activity"/>
    <property type="evidence" value="ECO:0007669"/>
    <property type="project" value="UniProtKB-EC"/>
</dbReference>
<dbReference type="SUPFAM" id="SSF52499">
    <property type="entry name" value="Isochorismatase-like hydrolases"/>
    <property type="match status" value="1"/>
</dbReference>
<dbReference type="Proteomes" id="UP000381693">
    <property type="component" value="Unassembled WGS sequence"/>
</dbReference>
<dbReference type="EMBL" id="CABFUZ020000176">
    <property type="protein sequence ID" value="VVM07527.1"/>
    <property type="molecule type" value="Genomic_DNA"/>
</dbReference>
<reference evidence="2" key="1">
    <citation type="submission" date="2019-09" db="EMBL/GenBank/DDBJ databases">
        <authorList>
            <person name="Cremers G."/>
        </authorList>
    </citation>
    <scope>NUCLEOTIDE SEQUENCE [LARGE SCALE GENOMIC DNA]</scope>
    <source>
        <strain evidence="2">3B</strain>
    </source>
</reference>
<dbReference type="InterPro" id="IPR050993">
    <property type="entry name" value="Isochorismatase_domain"/>
</dbReference>
<dbReference type="RefSeq" id="WP_178087753.1">
    <property type="nucleotide sequence ID" value="NZ_CABFUZ020000176.1"/>
</dbReference>
<evidence type="ECO:0000313" key="2">
    <source>
        <dbReference type="EMBL" id="VVM07527.1"/>
    </source>
</evidence>
<dbReference type="Pfam" id="PF00857">
    <property type="entry name" value="Isochorismatase"/>
    <property type="match status" value="1"/>
</dbReference>
<gene>
    <name evidence="2" type="primary">pncA</name>
    <name evidence="2" type="ORF">MAMC_01677</name>
</gene>
<dbReference type="InterPro" id="IPR036380">
    <property type="entry name" value="Isochorismatase-like_sf"/>
</dbReference>
<feature type="domain" description="Isochorismatase-like" evidence="1">
    <location>
        <begin position="11"/>
        <end position="154"/>
    </location>
</feature>
<evidence type="ECO:0000313" key="3">
    <source>
        <dbReference type="Proteomes" id="UP000381693"/>
    </source>
</evidence>
<evidence type="ECO:0000259" key="1">
    <source>
        <dbReference type="Pfam" id="PF00857"/>
    </source>
</evidence>
<dbReference type="AlphaFoldDB" id="A0A5E6MH40"/>
<dbReference type="InterPro" id="IPR000868">
    <property type="entry name" value="Isochorismatase-like_dom"/>
</dbReference>
<dbReference type="Gene3D" id="3.40.50.850">
    <property type="entry name" value="Isochorismatase-like"/>
    <property type="match status" value="1"/>
</dbReference>
<comment type="caution">
    <text evidence="2">The sequence shown here is derived from an EMBL/GenBank/DDBJ whole genome shotgun (WGS) entry which is preliminary data.</text>
</comment>
<accession>A0A5E6MH40</accession>